<name>A0ABR9JDC0_9MICC</name>
<protein>
    <recommendedName>
        <fullName evidence="3">Alkaline phosphatase family protein</fullName>
    </recommendedName>
</protein>
<proteinExistence type="predicted"/>
<accession>A0ABR9JDC0</accession>
<dbReference type="Pfam" id="PF01663">
    <property type="entry name" value="Phosphodiest"/>
    <property type="match status" value="1"/>
</dbReference>
<dbReference type="Gene3D" id="3.40.720.10">
    <property type="entry name" value="Alkaline Phosphatase, subunit A"/>
    <property type="match status" value="1"/>
</dbReference>
<organism evidence="1 2">
    <name type="scientific">Nesterenkonia lutea</name>
    <dbReference type="NCBI Taxonomy" id="272919"/>
    <lineage>
        <taxon>Bacteria</taxon>
        <taxon>Bacillati</taxon>
        <taxon>Actinomycetota</taxon>
        <taxon>Actinomycetes</taxon>
        <taxon>Micrococcales</taxon>
        <taxon>Micrococcaceae</taxon>
        <taxon>Nesterenkonia</taxon>
    </lineage>
</organism>
<evidence type="ECO:0000313" key="2">
    <source>
        <dbReference type="Proteomes" id="UP000643525"/>
    </source>
</evidence>
<dbReference type="PANTHER" id="PTHR10151:SF120">
    <property type="entry name" value="BIS(5'-ADENOSYL)-TRIPHOSPHATASE"/>
    <property type="match status" value="1"/>
</dbReference>
<dbReference type="InterPro" id="IPR017850">
    <property type="entry name" value="Alkaline_phosphatase_core_sf"/>
</dbReference>
<dbReference type="SUPFAM" id="SSF53649">
    <property type="entry name" value="Alkaline phosphatase-like"/>
    <property type="match status" value="1"/>
</dbReference>
<dbReference type="PANTHER" id="PTHR10151">
    <property type="entry name" value="ECTONUCLEOTIDE PYROPHOSPHATASE/PHOSPHODIESTERASE"/>
    <property type="match status" value="1"/>
</dbReference>
<dbReference type="InterPro" id="IPR002591">
    <property type="entry name" value="Phosphodiest/P_Trfase"/>
</dbReference>
<dbReference type="EMBL" id="JADBED010000001">
    <property type="protein sequence ID" value="MBE1523783.1"/>
    <property type="molecule type" value="Genomic_DNA"/>
</dbReference>
<gene>
    <name evidence="1" type="ORF">H4W27_000901</name>
</gene>
<dbReference type="RefSeq" id="WP_192594886.1">
    <property type="nucleotide sequence ID" value="NZ_BAAALJ010000014.1"/>
</dbReference>
<keyword evidence="2" id="KW-1185">Reference proteome</keyword>
<comment type="caution">
    <text evidence="1">The sequence shown here is derived from an EMBL/GenBank/DDBJ whole genome shotgun (WGS) entry which is preliminary data.</text>
</comment>
<sequence length="398" mass="42600">MSLPLPPPPDYDGAHLRHVMTSAAGTLGLKGFENRLDLPEADITVVLMVDGLGDALLARCSGHARFIASAWRQSARSAILDVGVPTTTAASLASLGTGAAPGEHGLVGYDVLAPELDRVVNMLGGWDPDVDPAQWQPLPSVLRRAAAAGATVLTASRPKFAQSQLTQAVLAGGEFLGADRMDARFRRTAEWIGAQRRGPGVVRQGPAPKQLVYLYVDELDKTGHRHGVDSPQWLTMLETLDAEAERFTTELARRWGSAVSVVLTADHGMVDVAAENRIDFSGRQDLLEGVRHTGGEPRLVQLYAESGAAAEDIRSAWAEEYGERAWILTREQALKAGWFGPVADRVAGRIGDVLVAVHADIALYHCDRVGQAPLSMVGQHGSLTEAERRVPLVQLSGA</sequence>
<evidence type="ECO:0008006" key="3">
    <source>
        <dbReference type="Google" id="ProtNLM"/>
    </source>
</evidence>
<dbReference type="Proteomes" id="UP000643525">
    <property type="component" value="Unassembled WGS sequence"/>
</dbReference>
<reference evidence="1 2" key="1">
    <citation type="submission" date="2020-10" db="EMBL/GenBank/DDBJ databases">
        <title>Sequencing the genomes of 1000 actinobacteria strains.</title>
        <authorList>
            <person name="Klenk H.-P."/>
        </authorList>
    </citation>
    <scope>NUCLEOTIDE SEQUENCE [LARGE SCALE GENOMIC DNA]</scope>
    <source>
        <strain evidence="1 2">DSM 15666</strain>
    </source>
</reference>
<evidence type="ECO:0000313" key="1">
    <source>
        <dbReference type="EMBL" id="MBE1523783.1"/>
    </source>
</evidence>